<organism evidence="3 4">
    <name type="scientific">Exophiala bonariae</name>
    <dbReference type="NCBI Taxonomy" id="1690606"/>
    <lineage>
        <taxon>Eukaryota</taxon>
        <taxon>Fungi</taxon>
        <taxon>Dikarya</taxon>
        <taxon>Ascomycota</taxon>
        <taxon>Pezizomycotina</taxon>
        <taxon>Eurotiomycetes</taxon>
        <taxon>Chaetothyriomycetidae</taxon>
        <taxon>Chaetothyriales</taxon>
        <taxon>Herpotrichiellaceae</taxon>
        <taxon>Exophiala</taxon>
    </lineage>
</organism>
<keyword evidence="4" id="KW-1185">Reference proteome</keyword>
<feature type="transmembrane region" description="Helical" evidence="2">
    <location>
        <begin position="199"/>
        <end position="218"/>
    </location>
</feature>
<keyword evidence="2" id="KW-0472">Membrane</keyword>
<evidence type="ECO:0000256" key="2">
    <source>
        <dbReference type="SAM" id="Phobius"/>
    </source>
</evidence>
<evidence type="ECO:0000256" key="1">
    <source>
        <dbReference type="SAM" id="MobiDB-lite"/>
    </source>
</evidence>
<feature type="transmembrane region" description="Helical" evidence="2">
    <location>
        <begin position="12"/>
        <end position="32"/>
    </location>
</feature>
<feature type="region of interest" description="Disordered" evidence="1">
    <location>
        <begin position="81"/>
        <end position="112"/>
    </location>
</feature>
<feature type="compositionally biased region" description="Basic and acidic residues" evidence="1">
    <location>
        <begin position="52"/>
        <end position="61"/>
    </location>
</feature>
<feature type="region of interest" description="Disordered" evidence="1">
    <location>
        <begin position="40"/>
        <end position="68"/>
    </location>
</feature>
<evidence type="ECO:0000313" key="3">
    <source>
        <dbReference type="EMBL" id="KAK5054636.1"/>
    </source>
</evidence>
<protein>
    <submittedName>
        <fullName evidence="3">Uncharacterized protein</fullName>
    </submittedName>
</protein>
<dbReference type="Proteomes" id="UP001358417">
    <property type="component" value="Unassembled WGS sequence"/>
</dbReference>
<feature type="transmembrane region" description="Helical" evidence="2">
    <location>
        <begin position="118"/>
        <end position="137"/>
    </location>
</feature>
<dbReference type="EMBL" id="JAVRRD010000010">
    <property type="protein sequence ID" value="KAK5054636.1"/>
    <property type="molecule type" value="Genomic_DNA"/>
</dbReference>
<keyword evidence="2" id="KW-0812">Transmembrane</keyword>
<accession>A0AAV9NCX9</accession>
<dbReference type="AlphaFoldDB" id="A0AAV9NCX9"/>
<keyword evidence="2" id="KW-1133">Transmembrane helix</keyword>
<feature type="transmembrane region" description="Helical" evidence="2">
    <location>
        <begin position="157"/>
        <end position="179"/>
    </location>
</feature>
<reference evidence="3 4" key="1">
    <citation type="submission" date="2023-08" db="EMBL/GenBank/DDBJ databases">
        <title>Black Yeasts Isolated from many extreme environments.</title>
        <authorList>
            <person name="Coleine C."/>
            <person name="Stajich J.E."/>
            <person name="Selbmann L."/>
        </authorList>
    </citation>
    <scope>NUCLEOTIDE SEQUENCE [LARGE SCALE GENOMIC DNA]</scope>
    <source>
        <strain evidence="3 4">CCFEE 5792</strain>
    </source>
</reference>
<gene>
    <name evidence="3" type="ORF">LTR84_001527</name>
</gene>
<feature type="compositionally biased region" description="Basic and acidic residues" evidence="1">
    <location>
        <begin position="81"/>
        <end position="111"/>
    </location>
</feature>
<sequence>MSYAQHLENQAFLGTLIYPFVILVLAVFHMAISDQYLDNLPKDENPTSGETGTKDASKLESETQPDNEPVLVTVLDSHEKIPSQEPTQAKKEDGVVKQDAPTRDVGHRNEAAKQTTKYPPVLIGGIVIQTLQLYFFYQISSIATGLVQATNKLAYKVMCGGIGLGFSTCFFMMSAGRLMSVYASAQAGRRAELDGKWPGGFYGIFSAISAIVIVYSWGKLAWA</sequence>
<dbReference type="GeneID" id="89969747"/>
<comment type="caution">
    <text evidence="3">The sequence shown here is derived from an EMBL/GenBank/DDBJ whole genome shotgun (WGS) entry which is preliminary data.</text>
</comment>
<proteinExistence type="predicted"/>
<evidence type="ECO:0000313" key="4">
    <source>
        <dbReference type="Proteomes" id="UP001358417"/>
    </source>
</evidence>
<dbReference type="RefSeq" id="XP_064707409.1">
    <property type="nucleotide sequence ID" value="XM_064845151.1"/>
</dbReference>
<name>A0AAV9NCX9_9EURO</name>